<dbReference type="EMBL" id="DQID01000022">
    <property type="protein sequence ID" value="HCT13373.1"/>
    <property type="molecule type" value="Genomic_DNA"/>
</dbReference>
<protein>
    <submittedName>
        <fullName evidence="2">DUF2993 domain-containing protein</fullName>
    </submittedName>
</protein>
<evidence type="ECO:0000313" key="3">
    <source>
        <dbReference type="Proteomes" id="UP000261739"/>
    </source>
</evidence>
<organism evidence="2 3">
    <name type="scientific">Corynebacterium nuruki</name>
    <dbReference type="NCBI Taxonomy" id="1032851"/>
    <lineage>
        <taxon>Bacteria</taxon>
        <taxon>Bacillati</taxon>
        <taxon>Actinomycetota</taxon>
        <taxon>Actinomycetes</taxon>
        <taxon>Mycobacteriales</taxon>
        <taxon>Corynebacteriaceae</taxon>
        <taxon>Corynebacterium</taxon>
    </lineage>
</organism>
<feature type="compositionally biased region" description="Low complexity" evidence="1">
    <location>
        <begin position="287"/>
        <end position="309"/>
    </location>
</feature>
<dbReference type="InterPro" id="IPR021373">
    <property type="entry name" value="DUF2993"/>
</dbReference>
<evidence type="ECO:0000256" key="1">
    <source>
        <dbReference type="SAM" id="MobiDB-lite"/>
    </source>
</evidence>
<dbReference type="Proteomes" id="UP000261739">
    <property type="component" value="Unassembled WGS sequence"/>
</dbReference>
<feature type="compositionally biased region" description="Gly residues" evidence="1">
    <location>
        <begin position="140"/>
        <end position="151"/>
    </location>
</feature>
<feature type="compositionally biased region" description="Gly residues" evidence="1">
    <location>
        <begin position="276"/>
        <end position="286"/>
    </location>
</feature>
<feature type="region of interest" description="Disordered" evidence="1">
    <location>
        <begin position="270"/>
        <end position="309"/>
    </location>
</feature>
<dbReference type="STRING" id="863239.GCA_000213935_01240"/>
<dbReference type="AlphaFoldDB" id="A0A3D4SVR4"/>
<dbReference type="Pfam" id="PF11209">
    <property type="entry name" value="LmeA"/>
    <property type="match status" value="1"/>
</dbReference>
<comment type="caution">
    <text evidence="2">The sequence shown here is derived from an EMBL/GenBank/DDBJ whole genome shotgun (WGS) entry which is preliminary data.</text>
</comment>
<sequence>MKILVAVVIVILLLIAAAEFGLRAYLKGTVADEMRSSAQDKGVELSDDPEVSFGSAPLIGGLVRGKIPELTMSLPSSLSVNYQDSDRSKPVVSGQPAVKATMKNVETGGDNGTIGSLTVDTTLPPEYLLAEVQKAMSEGDGAGGSGSGSAGQSGRPAQDAAPNPLAGLMKIDGVEPNTADQTLDVRIAGGLATVAMKPSVTDQGFIMEVADVKLLGFSLPDSLTDSLKDSLQQSVDQSDNLQITDAEITDDGLKVRLTGHDVTMDDLAEDASGFSEGSGSGNGSGQGPSQSPSQGPNQGTGATTGSAAA</sequence>
<evidence type="ECO:0000313" key="2">
    <source>
        <dbReference type="EMBL" id="HCT13373.1"/>
    </source>
</evidence>
<feature type="region of interest" description="Disordered" evidence="1">
    <location>
        <begin position="137"/>
        <end position="164"/>
    </location>
</feature>
<reference evidence="2 3" key="1">
    <citation type="journal article" date="2018" name="Nat. Biotechnol.">
        <title>A standardized bacterial taxonomy based on genome phylogeny substantially revises the tree of life.</title>
        <authorList>
            <person name="Parks D.H."/>
            <person name="Chuvochina M."/>
            <person name="Waite D.W."/>
            <person name="Rinke C."/>
            <person name="Skarshewski A."/>
            <person name="Chaumeil P.A."/>
            <person name="Hugenholtz P."/>
        </authorList>
    </citation>
    <scope>NUCLEOTIDE SEQUENCE [LARGE SCALE GENOMIC DNA]</scope>
    <source>
        <strain evidence="2">UBA11247</strain>
    </source>
</reference>
<name>A0A3D4SVR4_9CORY</name>
<accession>A0A3D4SVR4</accession>
<gene>
    <name evidence="2" type="ORF">DIW82_00880</name>
</gene>
<proteinExistence type="predicted"/>